<dbReference type="Gene3D" id="1.20.1600.10">
    <property type="entry name" value="Outer membrane efflux proteins (OEP)"/>
    <property type="match status" value="1"/>
</dbReference>
<gene>
    <name evidence="8" type="ORF">FK004_07565</name>
</gene>
<dbReference type="EMBL" id="CP020919">
    <property type="protein sequence ID" value="AWG25101.1"/>
    <property type="molecule type" value="Genomic_DNA"/>
</dbReference>
<accession>A0A2S1LN60</accession>
<dbReference type="PANTHER" id="PTHR30026:SF20">
    <property type="entry name" value="OUTER MEMBRANE PROTEIN TOLC"/>
    <property type="match status" value="1"/>
</dbReference>
<sequence length="440" mass="49416">MSNRSNTYRVNNKGREIHNSHLQKIEKMKNNFQRNGILLLCSLLWATVTVAQSPLTLNEAIAAGIKNNPNLQAAQLDSKMQLQLVKSAYELPQTEFTGTFGQINTKANDRNFAVSQTFSPFQYGAKKKLLQANSALSTLQAAQTQQELIFSIRQSWNAMLYYAELNKIMEKHNSLMKRFVRSASLKFDTGETNALEKTTAVAKQQELEQQIKQNQALLWVEQSKLKTYLNDTGDFRISDTLLTALPALTVLDSSMVVKNNVLQVAAENVRVAEAATKVQRSTLMPDVTAGYFIQSFTGNQEVNGATVYYDGAPRFQGFTVGISLPLFAGSGVAKIKAAKTNIEIRQKDAEYLQAQLKNQYYQLREQLATYESLIAYYKTTALPNAETMTENASKAYRNGDISYVEYVQAVETAMTIRTNYLNALNKYNQTVINLQFMVNQ</sequence>
<keyword evidence="5" id="KW-0812">Transmembrane</keyword>
<dbReference type="SUPFAM" id="SSF56954">
    <property type="entry name" value="Outer membrane efflux proteins (OEP)"/>
    <property type="match status" value="1"/>
</dbReference>
<evidence type="ECO:0000256" key="3">
    <source>
        <dbReference type="ARBA" id="ARBA00022448"/>
    </source>
</evidence>
<keyword evidence="4" id="KW-1134">Transmembrane beta strand</keyword>
<comment type="subcellular location">
    <subcellularLocation>
        <location evidence="1">Cell outer membrane</location>
    </subcellularLocation>
</comment>
<dbReference type="KEGG" id="fki:FK004_07565"/>
<dbReference type="InterPro" id="IPR051906">
    <property type="entry name" value="TolC-like"/>
</dbReference>
<keyword evidence="9" id="KW-1185">Reference proteome</keyword>
<dbReference type="OrthoDB" id="1309206at2"/>
<evidence type="ECO:0000313" key="8">
    <source>
        <dbReference type="EMBL" id="AWG25101.1"/>
    </source>
</evidence>
<comment type="similarity">
    <text evidence="2">Belongs to the outer membrane factor (OMF) (TC 1.B.17) family.</text>
</comment>
<dbReference type="PANTHER" id="PTHR30026">
    <property type="entry name" value="OUTER MEMBRANE PROTEIN TOLC"/>
    <property type="match status" value="1"/>
</dbReference>
<dbReference type="GO" id="GO:0015562">
    <property type="term" value="F:efflux transmembrane transporter activity"/>
    <property type="evidence" value="ECO:0007669"/>
    <property type="project" value="InterPro"/>
</dbReference>
<dbReference type="GO" id="GO:0009279">
    <property type="term" value="C:cell outer membrane"/>
    <property type="evidence" value="ECO:0007669"/>
    <property type="project" value="UniProtKB-SubCell"/>
</dbReference>
<evidence type="ECO:0000256" key="5">
    <source>
        <dbReference type="ARBA" id="ARBA00022692"/>
    </source>
</evidence>
<name>A0A2S1LN60_9FLAO</name>
<evidence type="ECO:0008006" key="10">
    <source>
        <dbReference type="Google" id="ProtNLM"/>
    </source>
</evidence>
<keyword evidence="3" id="KW-0813">Transport</keyword>
<evidence type="ECO:0000256" key="6">
    <source>
        <dbReference type="ARBA" id="ARBA00023136"/>
    </source>
</evidence>
<proteinExistence type="inferred from homology"/>
<dbReference type="AlphaFoldDB" id="A0A2S1LN60"/>
<keyword evidence="6" id="KW-0472">Membrane</keyword>
<dbReference type="GO" id="GO:0015288">
    <property type="term" value="F:porin activity"/>
    <property type="evidence" value="ECO:0007669"/>
    <property type="project" value="TreeGrafter"/>
</dbReference>
<evidence type="ECO:0000256" key="4">
    <source>
        <dbReference type="ARBA" id="ARBA00022452"/>
    </source>
</evidence>
<evidence type="ECO:0000313" key="9">
    <source>
        <dbReference type="Proteomes" id="UP000244677"/>
    </source>
</evidence>
<protein>
    <recommendedName>
        <fullName evidence="10">Transporter</fullName>
    </recommendedName>
</protein>
<dbReference type="Pfam" id="PF02321">
    <property type="entry name" value="OEP"/>
    <property type="match status" value="1"/>
</dbReference>
<dbReference type="GO" id="GO:1990281">
    <property type="term" value="C:efflux pump complex"/>
    <property type="evidence" value="ECO:0007669"/>
    <property type="project" value="TreeGrafter"/>
</dbReference>
<evidence type="ECO:0000256" key="1">
    <source>
        <dbReference type="ARBA" id="ARBA00004442"/>
    </source>
</evidence>
<dbReference type="Proteomes" id="UP000244677">
    <property type="component" value="Chromosome"/>
</dbReference>
<organism evidence="8 9">
    <name type="scientific">Flavobacterium kingsejongi</name>
    <dbReference type="NCBI Taxonomy" id="1678728"/>
    <lineage>
        <taxon>Bacteria</taxon>
        <taxon>Pseudomonadati</taxon>
        <taxon>Bacteroidota</taxon>
        <taxon>Flavobacteriia</taxon>
        <taxon>Flavobacteriales</taxon>
        <taxon>Flavobacteriaceae</taxon>
        <taxon>Flavobacterium</taxon>
    </lineage>
</organism>
<keyword evidence="7" id="KW-0998">Cell outer membrane</keyword>
<dbReference type="InterPro" id="IPR003423">
    <property type="entry name" value="OMP_efflux"/>
</dbReference>
<evidence type="ECO:0000256" key="2">
    <source>
        <dbReference type="ARBA" id="ARBA00007613"/>
    </source>
</evidence>
<evidence type="ECO:0000256" key="7">
    <source>
        <dbReference type="ARBA" id="ARBA00023237"/>
    </source>
</evidence>
<reference evidence="8 9" key="1">
    <citation type="submission" date="2017-04" db="EMBL/GenBank/DDBJ databases">
        <title>Complete genome sequence of Flavobacterium kingsejong AJ004.</title>
        <authorList>
            <person name="Lee P.C."/>
        </authorList>
    </citation>
    <scope>NUCLEOTIDE SEQUENCE [LARGE SCALE GENOMIC DNA]</scope>
    <source>
        <strain evidence="8 9">AJ004</strain>
    </source>
</reference>